<evidence type="ECO:0000313" key="5">
    <source>
        <dbReference type="Proteomes" id="UP001152607"/>
    </source>
</evidence>
<evidence type="ECO:0000259" key="3">
    <source>
        <dbReference type="PROSITE" id="PS50048"/>
    </source>
</evidence>
<dbReference type="SUPFAM" id="SSF57701">
    <property type="entry name" value="Zn2/Cys6 DNA-binding domain"/>
    <property type="match status" value="1"/>
</dbReference>
<comment type="caution">
    <text evidence="4">The sequence shown here is derived from an EMBL/GenBank/DDBJ whole genome shotgun (WGS) entry which is preliminary data.</text>
</comment>
<sequence length="519" mass="58953">MQRQQRPNGEARRRSGCWSCKARHVRCTEERPSCARCVRLGSQCKYGMRLLWQEDAVQRGICLGREGTWSKRKKPVKDGDQIQLRPKPYFVSATGDPIFLHTFSRDFEGKIDMDISDEDVEEERRVQRIDFPRPTKALSYFHQLSGHEAYLLQFYIVAICPNCSLSPIDNPYLYYVTPMATIYPPLRDAVISIAATERRLVNDRRFEKESWLYKSRALRGLQETITSGSVSWPFIATVLMLCFNDIVDGCSESWMTHLRGGLTLINTLSLQANCTESRTLRKFCLMYFVAHDIMGHTAGSSPISSTPYAWLADDDVQEIDPLMGCSRGLLDLIHEISTLGSILDTRLAVRALTALESTQLDNNRSRLEDALYNLHQYPPRSTPNPNIAFVAEAKRTTALLYLHHRLPSQSSTTSHPSPRMAILVDSLIAQLQDLPVTPTLLWPLFMLGNASPQNEEHRRFVLERLGRILEARNLGSVRLARRLVEKRFREWDLRVGEVGGGWKVGVGEAGFRGKLVSLA</sequence>
<dbReference type="InterPro" id="IPR001138">
    <property type="entry name" value="Zn2Cys6_DnaBD"/>
</dbReference>
<dbReference type="AlphaFoldDB" id="A0A9W4XLD9"/>
<proteinExistence type="predicted"/>
<comment type="subcellular location">
    <subcellularLocation>
        <location evidence="1">Nucleus</location>
    </subcellularLocation>
</comment>
<dbReference type="Gene3D" id="4.10.240.10">
    <property type="entry name" value="Zn(2)-C6 fungal-type DNA-binding domain"/>
    <property type="match status" value="1"/>
</dbReference>
<dbReference type="PROSITE" id="PS50048">
    <property type="entry name" value="ZN2_CY6_FUNGAL_2"/>
    <property type="match status" value="1"/>
</dbReference>
<dbReference type="GO" id="GO:0045944">
    <property type="term" value="P:positive regulation of transcription by RNA polymerase II"/>
    <property type="evidence" value="ECO:0007669"/>
    <property type="project" value="TreeGrafter"/>
</dbReference>
<dbReference type="GO" id="GO:0008270">
    <property type="term" value="F:zinc ion binding"/>
    <property type="evidence" value="ECO:0007669"/>
    <property type="project" value="InterPro"/>
</dbReference>
<keyword evidence="2" id="KW-0539">Nucleus</keyword>
<dbReference type="CDD" id="cd00067">
    <property type="entry name" value="GAL4"/>
    <property type="match status" value="1"/>
</dbReference>
<keyword evidence="5" id="KW-1185">Reference proteome</keyword>
<evidence type="ECO:0000313" key="4">
    <source>
        <dbReference type="EMBL" id="CAI6336259.1"/>
    </source>
</evidence>
<dbReference type="SMART" id="SM00066">
    <property type="entry name" value="GAL4"/>
    <property type="match status" value="1"/>
</dbReference>
<dbReference type="InterPro" id="IPR036864">
    <property type="entry name" value="Zn2-C6_fun-type_DNA-bd_sf"/>
</dbReference>
<dbReference type="PROSITE" id="PS00463">
    <property type="entry name" value="ZN2_CY6_FUNGAL_1"/>
    <property type="match status" value="1"/>
</dbReference>
<evidence type="ECO:0000256" key="1">
    <source>
        <dbReference type="ARBA" id="ARBA00004123"/>
    </source>
</evidence>
<evidence type="ECO:0000256" key="2">
    <source>
        <dbReference type="ARBA" id="ARBA00023242"/>
    </source>
</evidence>
<organism evidence="4 5">
    <name type="scientific">Periconia digitata</name>
    <dbReference type="NCBI Taxonomy" id="1303443"/>
    <lineage>
        <taxon>Eukaryota</taxon>
        <taxon>Fungi</taxon>
        <taxon>Dikarya</taxon>
        <taxon>Ascomycota</taxon>
        <taxon>Pezizomycotina</taxon>
        <taxon>Dothideomycetes</taxon>
        <taxon>Pleosporomycetidae</taxon>
        <taxon>Pleosporales</taxon>
        <taxon>Massarineae</taxon>
        <taxon>Periconiaceae</taxon>
        <taxon>Periconia</taxon>
    </lineage>
</organism>
<dbReference type="InterPro" id="IPR021858">
    <property type="entry name" value="Fun_TF"/>
</dbReference>
<dbReference type="Pfam" id="PF00172">
    <property type="entry name" value="Zn_clus"/>
    <property type="match status" value="1"/>
</dbReference>
<dbReference type="GO" id="GO:0005634">
    <property type="term" value="C:nucleus"/>
    <property type="evidence" value="ECO:0007669"/>
    <property type="project" value="UniProtKB-SubCell"/>
</dbReference>
<dbReference type="GO" id="GO:0000981">
    <property type="term" value="F:DNA-binding transcription factor activity, RNA polymerase II-specific"/>
    <property type="evidence" value="ECO:0007669"/>
    <property type="project" value="InterPro"/>
</dbReference>
<dbReference type="EMBL" id="CAOQHR010000006">
    <property type="protein sequence ID" value="CAI6336259.1"/>
    <property type="molecule type" value="Genomic_DNA"/>
</dbReference>
<name>A0A9W4XLD9_9PLEO</name>
<dbReference type="OrthoDB" id="5130013at2759"/>
<gene>
    <name evidence="4" type="ORF">PDIGIT_LOCUS9353</name>
</gene>
<dbReference type="PANTHER" id="PTHR37534:SF49">
    <property type="entry name" value="LYSINE BIOSYNTHESIS REGULATORY PROTEIN LYS14"/>
    <property type="match status" value="1"/>
</dbReference>
<accession>A0A9W4XLD9</accession>
<reference evidence="4" key="1">
    <citation type="submission" date="2023-01" db="EMBL/GenBank/DDBJ databases">
        <authorList>
            <person name="Van Ghelder C."/>
            <person name="Rancurel C."/>
        </authorList>
    </citation>
    <scope>NUCLEOTIDE SEQUENCE</scope>
    <source>
        <strain evidence="4">CNCM I-4278</strain>
    </source>
</reference>
<dbReference type="GO" id="GO:0000976">
    <property type="term" value="F:transcription cis-regulatory region binding"/>
    <property type="evidence" value="ECO:0007669"/>
    <property type="project" value="TreeGrafter"/>
</dbReference>
<feature type="domain" description="Zn(2)-C6 fungal-type" evidence="3">
    <location>
        <begin position="16"/>
        <end position="46"/>
    </location>
</feature>
<protein>
    <recommendedName>
        <fullName evidence="3">Zn(2)-C6 fungal-type domain-containing protein</fullName>
    </recommendedName>
</protein>
<dbReference type="PANTHER" id="PTHR37534">
    <property type="entry name" value="TRANSCRIPTIONAL ACTIVATOR PROTEIN UGA3"/>
    <property type="match status" value="1"/>
</dbReference>
<dbReference type="Proteomes" id="UP001152607">
    <property type="component" value="Unassembled WGS sequence"/>
</dbReference>
<dbReference type="PRINTS" id="PR00755">
    <property type="entry name" value="AFLATOXINBRP"/>
</dbReference>
<dbReference type="Pfam" id="PF11951">
    <property type="entry name" value="Fungal_trans_2"/>
    <property type="match status" value="1"/>
</dbReference>